<dbReference type="InterPro" id="IPR028081">
    <property type="entry name" value="Leu-bd"/>
</dbReference>
<feature type="signal peptide" evidence="3">
    <location>
        <begin position="1"/>
        <end position="23"/>
    </location>
</feature>
<dbReference type="PANTHER" id="PTHR30483:SF6">
    <property type="entry name" value="PERIPLASMIC BINDING PROTEIN OF ABC TRANSPORTER FOR NATURAL AMINO ACIDS"/>
    <property type="match status" value="1"/>
</dbReference>
<accession>A0A011RHD2</accession>
<evidence type="ECO:0000256" key="2">
    <source>
        <dbReference type="ARBA" id="ARBA00022729"/>
    </source>
</evidence>
<dbReference type="PANTHER" id="PTHR30483">
    <property type="entry name" value="LEUCINE-SPECIFIC-BINDING PROTEIN"/>
    <property type="match status" value="1"/>
</dbReference>
<keyword evidence="6" id="KW-1185">Reference proteome</keyword>
<comment type="similarity">
    <text evidence="1">Belongs to the leucine-binding protein family.</text>
</comment>
<gene>
    <name evidence="5" type="ORF">AW11_00491</name>
</gene>
<reference evidence="5" key="1">
    <citation type="submission" date="2014-02" db="EMBL/GenBank/DDBJ databases">
        <title>Expanding our view of genomic diversity in Candidatus Accumulibacter clades.</title>
        <authorList>
            <person name="Skennerton C.T."/>
            <person name="Barr J.J."/>
            <person name="Slater F.R."/>
            <person name="Bond P.L."/>
            <person name="Tyson G.W."/>
        </authorList>
    </citation>
    <scope>NUCLEOTIDE SEQUENCE [LARGE SCALE GENOMIC DNA]</scope>
</reference>
<dbReference type="STRING" id="1454004.AW11_00491"/>
<dbReference type="Gene3D" id="3.40.50.2300">
    <property type="match status" value="2"/>
</dbReference>
<dbReference type="CDD" id="cd06327">
    <property type="entry name" value="PBP1_SBP-like"/>
    <property type="match status" value="1"/>
</dbReference>
<dbReference type="InterPro" id="IPR028082">
    <property type="entry name" value="Peripla_BP_I"/>
</dbReference>
<evidence type="ECO:0000256" key="1">
    <source>
        <dbReference type="ARBA" id="ARBA00010062"/>
    </source>
</evidence>
<keyword evidence="2 3" id="KW-0732">Signal</keyword>
<dbReference type="eggNOG" id="COG0683">
    <property type="taxonomic scope" value="Bacteria"/>
</dbReference>
<evidence type="ECO:0000313" key="6">
    <source>
        <dbReference type="Proteomes" id="UP000022141"/>
    </source>
</evidence>
<dbReference type="EMBL" id="JEMY01000004">
    <property type="protein sequence ID" value="EXI90634.1"/>
    <property type="molecule type" value="Genomic_DNA"/>
</dbReference>
<evidence type="ECO:0000259" key="4">
    <source>
        <dbReference type="Pfam" id="PF13458"/>
    </source>
</evidence>
<feature type="chain" id="PRO_5001462306" evidence="3">
    <location>
        <begin position="24"/>
        <end position="410"/>
    </location>
</feature>
<sequence>MRYELRKLALALMLIPAANIAAAQTSPGTMKLSDNTVKIGVLTDMSGVYSDLGGQGAVTAVQMAIDDYKAQYKPKFKIEMVYADHQNKADVGSNKVREWYDTEGVDMVTDVLNSGVALAVAKVTQEKKRIVMFVGSASTRLTDQDCTPNTVHYAYDTYSLANVAGKAIVKNGGDTWFFLTADYAFGQSLEKDTTDVIKANGGKVLGSVRHPLNASDFSSYLLQAQASKAKIIGLANAGGDTINAIKAASEFGITKNQQLAGLLMFITDIHALGLQTTQGMLLTAGFYWDRDEDTRKFSKRYFEKTKRNPTMVQAGDYSAVTTYLKAVQAAGTDDAEAVMAKMKAMPINDFFAKNGKIRVDGRMIHDMYLMQVKKPSESKYPWDYYDIKSVVPGDEAFQPLSVSKCPLVKK</sequence>
<dbReference type="Pfam" id="PF13458">
    <property type="entry name" value="Peripla_BP_6"/>
    <property type="match status" value="1"/>
</dbReference>
<evidence type="ECO:0000256" key="3">
    <source>
        <dbReference type="SAM" id="SignalP"/>
    </source>
</evidence>
<comment type="caution">
    <text evidence="5">The sequence shown here is derived from an EMBL/GenBank/DDBJ whole genome shotgun (WGS) entry which is preliminary data.</text>
</comment>
<dbReference type="AlphaFoldDB" id="A0A011RHD2"/>
<dbReference type="Proteomes" id="UP000022141">
    <property type="component" value="Unassembled WGS sequence"/>
</dbReference>
<dbReference type="InterPro" id="IPR051010">
    <property type="entry name" value="BCAA_transport"/>
</dbReference>
<dbReference type="SUPFAM" id="SSF53822">
    <property type="entry name" value="Periplasmic binding protein-like I"/>
    <property type="match status" value="1"/>
</dbReference>
<feature type="domain" description="Leucine-binding protein" evidence="4">
    <location>
        <begin position="36"/>
        <end position="373"/>
    </location>
</feature>
<protein>
    <submittedName>
        <fullName evidence="5">Urea ABC transporter, urea binding protein</fullName>
    </submittedName>
</protein>
<name>A0A011RHD2_ACCRE</name>
<proteinExistence type="inferred from homology"/>
<dbReference type="PATRIC" id="fig|1454004.3.peg.508"/>
<evidence type="ECO:0000313" key="5">
    <source>
        <dbReference type="EMBL" id="EXI90634.1"/>
    </source>
</evidence>
<organism evidence="5 6">
    <name type="scientific">Accumulibacter regalis</name>
    <dbReference type="NCBI Taxonomy" id="522306"/>
    <lineage>
        <taxon>Bacteria</taxon>
        <taxon>Pseudomonadati</taxon>
        <taxon>Pseudomonadota</taxon>
        <taxon>Betaproteobacteria</taxon>
        <taxon>Candidatus Accumulibacter</taxon>
    </lineage>
</organism>